<dbReference type="InParanoid" id="Q9HLK3"/>
<reference evidence="5 6" key="1">
    <citation type="journal article" date="2000" name="Nature">
        <title>The genome sequence of the thermoacidophilic scavenger Thermoplasma acidophilum.</title>
        <authorList>
            <person name="Ruepp A."/>
            <person name="Graml W."/>
            <person name="Santos-Martinez M.L."/>
            <person name="Koretke K.K."/>
            <person name="Volker C."/>
            <person name="Mewes H.W."/>
            <person name="Frishman D."/>
            <person name="Stocker S."/>
            <person name="Lupas A.N."/>
            <person name="Baumeister W."/>
        </authorList>
    </citation>
    <scope>NUCLEOTIDE SEQUENCE [LARGE SCALE GENOMIC DNA]</scope>
    <source>
        <strain evidence="6">ATCC 25905 / DSM 1728 / JCM 9062 / NBRC 15155 / AMRC-C165</strain>
    </source>
</reference>
<dbReference type="PROSITE" id="PS00211">
    <property type="entry name" value="ABC_TRANSPORTER_1"/>
    <property type="match status" value="1"/>
</dbReference>
<dbReference type="OrthoDB" id="31298at2157"/>
<dbReference type="PROSITE" id="PS50893">
    <property type="entry name" value="ABC_TRANSPORTER_2"/>
    <property type="match status" value="1"/>
</dbReference>
<dbReference type="EnsemblBacteria" id="CAC11370">
    <property type="protein sequence ID" value="CAC11370"/>
    <property type="gene ID" value="CAC11370"/>
</dbReference>
<dbReference type="InterPro" id="IPR017871">
    <property type="entry name" value="ABC_transporter-like_CS"/>
</dbReference>
<dbReference type="InterPro" id="IPR027417">
    <property type="entry name" value="P-loop_NTPase"/>
</dbReference>
<dbReference type="InterPro" id="IPR025302">
    <property type="entry name" value="DrrA1/2-like_C"/>
</dbReference>
<dbReference type="Pfam" id="PF13732">
    <property type="entry name" value="DrrA1-3_C"/>
    <property type="match status" value="1"/>
</dbReference>
<protein>
    <submittedName>
        <fullName evidence="5">Gliding motility protein related</fullName>
    </submittedName>
</protein>
<gene>
    <name evidence="5" type="ordered locus">Ta0225</name>
</gene>
<evidence type="ECO:0000256" key="2">
    <source>
        <dbReference type="ARBA" id="ARBA00022741"/>
    </source>
</evidence>
<sequence length="305" mass="34934">MPDKVIEVEHLRQTYDGRTFVVDDVSFYVLKGEIYGLLGKNGAGKTTTIRTMTTILPVHYGKVRILGMDVSENAEKIRRRIGVVLQNESFDFASVERNLKVYGMLWDVPREVLKARIEEVLEVFDLGQLRKVRAMELSGGQKKRLQVAREFLHDMDLLFLDEPTVGLDPIMRRSVLNYIRDKARKGLTVLYTTQIMEEADYLCDRIAIMNRGKIVAEGTSSDLKSKYGDLKTIHVVVSGEIDYEDLRAKFPEDVLFDNEEIRIVSKNVEDILPDLIIYLKTKGIRIERISVEESSLDDVFLKVVS</sequence>
<proteinExistence type="predicted"/>
<dbReference type="eggNOG" id="arCOG00194">
    <property type="taxonomic scope" value="Archaea"/>
</dbReference>
<keyword evidence="2" id="KW-0547">Nucleotide-binding</keyword>
<dbReference type="InterPro" id="IPR003439">
    <property type="entry name" value="ABC_transporter-like_ATP-bd"/>
</dbReference>
<organism evidence="5 6">
    <name type="scientific">Thermoplasma acidophilum (strain ATCC 25905 / DSM 1728 / JCM 9062 / NBRC 15155 / AMRC-C165)</name>
    <dbReference type="NCBI Taxonomy" id="273075"/>
    <lineage>
        <taxon>Archaea</taxon>
        <taxon>Methanobacteriati</taxon>
        <taxon>Thermoplasmatota</taxon>
        <taxon>Thermoplasmata</taxon>
        <taxon>Thermoplasmatales</taxon>
        <taxon>Thermoplasmataceae</taxon>
        <taxon>Thermoplasma</taxon>
    </lineage>
</organism>
<dbReference type="GO" id="GO:0005524">
    <property type="term" value="F:ATP binding"/>
    <property type="evidence" value="ECO:0007669"/>
    <property type="project" value="UniProtKB-KW"/>
</dbReference>
<keyword evidence="3" id="KW-0067">ATP-binding</keyword>
<dbReference type="GO" id="GO:0016887">
    <property type="term" value="F:ATP hydrolysis activity"/>
    <property type="evidence" value="ECO:0007669"/>
    <property type="project" value="InterPro"/>
</dbReference>
<evidence type="ECO:0000313" key="6">
    <source>
        <dbReference type="Proteomes" id="UP000001024"/>
    </source>
</evidence>
<dbReference type="PANTHER" id="PTHR42711">
    <property type="entry name" value="ABC TRANSPORTER ATP-BINDING PROTEIN"/>
    <property type="match status" value="1"/>
</dbReference>
<dbReference type="Pfam" id="PF00005">
    <property type="entry name" value="ABC_tran"/>
    <property type="match status" value="1"/>
</dbReference>
<evidence type="ECO:0000256" key="1">
    <source>
        <dbReference type="ARBA" id="ARBA00022448"/>
    </source>
</evidence>
<dbReference type="EMBL" id="AL445063">
    <property type="protein sequence ID" value="CAC11370.1"/>
    <property type="molecule type" value="Genomic_DNA"/>
</dbReference>
<dbReference type="PANTHER" id="PTHR42711:SF18">
    <property type="entry name" value="ABC TRANSPORTER, ATP-BINDING PROTEIN"/>
    <property type="match status" value="1"/>
</dbReference>
<keyword evidence="1" id="KW-0813">Transport</keyword>
<accession>Q9HLK3</accession>
<dbReference type="SUPFAM" id="SSF52540">
    <property type="entry name" value="P-loop containing nucleoside triphosphate hydrolases"/>
    <property type="match status" value="1"/>
</dbReference>
<dbReference type="AlphaFoldDB" id="Q9HLK3"/>
<keyword evidence="6" id="KW-1185">Reference proteome</keyword>
<evidence type="ECO:0000313" key="5">
    <source>
        <dbReference type="EMBL" id="CAC11370.1"/>
    </source>
</evidence>
<evidence type="ECO:0000259" key="4">
    <source>
        <dbReference type="PROSITE" id="PS50893"/>
    </source>
</evidence>
<dbReference type="Proteomes" id="UP000001024">
    <property type="component" value="Chromosome"/>
</dbReference>
<dbReference type="SMART" id="SM00382">
    <property type="entry name" value="AAA"/>
    <property type="match status" value="1"/>
</dbReference>
<feature type="domain" description="ABC transporter" evidence="4">
    <location>
        <begin position="6"/>
        <end position="236"/>
    </location>
</feature>
<evidence type="ECO:0000256" key="3">
    <source>
        <dbReference type="ARBA" id="ARBA00022840"/>
    </source>
</evidence>
<dbReference type="STRING" id="273075.gene:9571440"/>
<dbReference type="InterPro" id="IPR050763">
    <property type="entry name" value="ABC_transporter_ATP-binding"/>
</dbReference>
<dbReference type="InterPro" id="IPR003593">
    <property type="entry name" value="AAA+_ATPase"/>
</dbReference>
<dbReference type="KEGG" id="tac:Ta0225"/>
<dbReference type="HOGENOM" id="CLU_000604_1_2_2"/>
<dbReference type="PaxDb" id="273075-Ta0225"/>
<name>Q9HLK3_THEAC</name>
<dbReference type="RefSeq" id="WP_010900652.1">
    <property type="nucleotide sequence ID" value="NC_002578.1"/>
</dbReference>
<dbReference type="Gene3D" id="3.40.50.300">
    <property type="entry name" value="P-loop containing nucleotide triphosphate hydrolases"/>
    <property type="match status" value="1"/>
</dbReference>